<evidence type="ECO:0000256" key="8">
    <source>
        <dbReference type="SAM" id="SignalP"/>
    </source>
</evidence>
<comment type="subcellular location">
    <subcellularLocation>
        <location evidence="1">Membrane</location>
        <topology evidence="1">Lipid-anchor</topology>
    </subcellularLocation>
</comment>
<dbReference type="InterPro" id="IPR008844">
    <property type="entry name" value="Spore_GerAC-like"/>
</dbReference>
<evidence type="ECO:0000313" key="11">
    <source>
        <dbReference type="EMBL" id="SFP63710.1"/>
    </source>
</evidence>
<evidence type="ECO:0000256" key="1">
    <source>
        <dbReference type="ARBA" id="ARBA00004635"/>
    </source>
</evidence>
<evidence type="ECO:0000259" key="9">
    <source>
        <dbReference type="Pfam" id="PF05504"/>
    </source>
</evidence>
<dbReference type="Proteomes" id="UP000198577">
    <property type="component" value="Unassembled WGS sequence"/>
</dbReference>
<evidence type="ECO:0000313" key="12">
    <source>
        <dbReference type="Proteomes" id="UP000198577"/>
    </source>
</evidence>
<dbReference type="STRING" id="937334.SAMN05444406_101174"/>
<dbReference type="PROSITE" id="PS51257">
    <property type="entry name" value="PROKAR_LIPOPROTEIN"/>
    <property type="match status" value="1"/>
</dbReference>
<feature type="domain" description="Spore germination protein N-terminal" evidence="10">
    <location>
        <begin position="21"/>
        <end position="201"/>
    </location>
</feature>
<evidence type="ECO:0000256" key="2">
    <source>
        <dbReference type="ARBA" id="ARBA00007886"/>
    </source>
</evidence>
<dbReference type="RefSeq" id="WP_092281826.1">
    <property type="nucleotide sequence ID" value="NZ_FOXR01000001.1"/>
</dbReference>
<keyword evidence="4 8" id="KW-0732">Signal</keyword>
<keyword evidence="7" id="KW-0449">Lipoprotein</keyword>
<dbReference type="InterPro" id="IPR046953">
    <property type="entry name" value="Spore_GerAC-like_C"/>
</dbReference>
<evidence type="ECO:0000256" key="7">
    <source>
        <dbReference type="ARBA" id="ARBA00023288"/>
    </source>
</evidence>
<organism evidence="11 12">
    <name type="scientific">Caldicoprobacter faecalis</name>
    <dbReference type="NCBI Taxonomy" id="937334"/>
    <lineage>
        <taxon>Bacteria</taxon>
        <taxon>Bacillati</taxon>
        <taxon>Bacillota</taxon>
        <taxon>Clostridia</taxon>
        <taxon>Caldicoprobacterales</taxon>
        <taxon>Caldicoprobacteraceae</taxon>
        <taxon>Caldicoprobacter</taxon>
    </lineage>
</organism>
<dbReference type="InterPro" id="IPR057336">
    <property type="entry name" value="GerAC_N"/>
</dbReference>
<dbReference type="InterPro" id="IPR038501">
    <property type="entry name" value="Spore_GerAC_C_sf"/>
</dbReference>
<dbReference type="Gene3D" id="6.20.190.10">
    <property type="entry name" value="Nutrient germinant receptor protein C, domain 1"/>
    <property type="match status" value="1"/>
</dbReference>
<feature type="domain" description="Spore germination GerAC-like C-terminal" evidence="9">
    <location>
        <begin position="211"/>
        <end position="375"/>
    </location>
</feature>
<evidence type="ECO:0000259" key="10">
    <source>
        <dbReference type="Pfam" id="PF25198"/>
    </source>
</evidence>
<protein>
    <submittedName>
        <fullName evidence="11">Spore germination protein KC</fullName>
    </submittedName>
</protein>
<evidence type="ECO:0000256" key="3">
    <source>
        <dbReference type="ARBA" id="ARBA00022544"/>
    </source>
</evidence>
<dbReference type="Pfam" id="PF05504">
    <property type="entry name" value="Spore_GerAC"/>
    <property type="match status" value="1"/>
</dbReference>
<dbReference type="EMBL" id="FOXR01000001">
    <property type="protein sequence ID" value="SFP63710.1"/>
    <property type="molecule type" value="Genomic_DNA"/>
</dbReference>
<accession>A0A1I5RZ24</accession>
<dbReference type="NCBIfam" id="TIGR02887">
    <property type="entry name" value="spore_ger_x_C"/>
    <property type="match status" value="1"/>
</dbReference>
<feature type="signal peptide" evidence="8">
    <location>
        <begin position="1"/>
        <end position="21"/>
    </location>
</feature>
<keyword evidence="6" id="KW-0564">Palmitate</keyword>
<gene>
    <name evidence="11" type="ORF">SAMN05444406_101174</name>
</gene>
<feature type="chain" id="PRO_5038478786" evidence="8">
    <location>
        <begin position="22"/>
        <end position="385"/>
    </location>
</feature>
<dbReference type="Gene3D" id="3.30.300.210">
    <property type="entry name" value="Nutrient germinant receptor protein C, domain 3"/>
    <property type="match status" value="1"/>
</dbReference>
<dbReference type="AlphaFoldDB" id="A0A1I5RZ24"/>
<reference evidence="11 12" key="1">
    <citation type="submission" date="2016-10" db="EMBL/GenBank/DDBJ databases">
        <authorList>
            <person name="de Groot N.N."/>
        </authorList>
    </citation>
    <scope>NUCLEOTIDE SEQUENCE [LARGE SCALE GENOMIC DNA]</scope>
    <source>
        <strain evidence="11 12">DSM 20678</strain>
    </source>
</reference>
<dbReference type="PANTHER" id="PTHR35789:SF1">
    <property type="entry name" value="SPORE GERMINATION PROTEIN B3"/>
    <property type="match status" value="1"/>
</dbReference>
<name>A0A1I5RZ24_9FIRM</name>
<keyword evidence="5" id="KW-0472">Membrane</keyword>
<evidence type="ECO:0000256" key="4">
    <source>
        <dbReference type="ARBA" id="ARBA00022729"/>
    </source>
</evidence>
<proteinExistence type="inferred from homology"/>
<evidence type="ECO:0000256" key="5">
    <source>
        <dbReference type="ARBA" id="ARBA00023136"/>
    </source>
</evidence>
<dbReference type="GO" id="GO:0009847">
    <property type="term" value="P:spore germination"/>
    <property type="evidence" value="ECO:0007669"/>
    <property type="project" value="InterPro"/>
</dbReference>
<dbReference type="OrthoDB" id="9816067at2"/>
<evidence type="ECO:0000256" key="6">
    <source>
        <dbReference type="ARBA" id="ARBA00023139"/>
    </source>
</evidence>
<dbReference type="Pfam" id="PF25198">
    <property type="entry name" value="Spore_GerAC_N"/>
    <property type="match status" value="1"/>
</dbReference>
<keyword evidence="12" id="KW-1185">Reference proteome</keyword>
<sequence length="385" mass="43138">MRVKKLAIVLMLPVLLTGCWDNVDLADINIVTALGIDKAEDGKIIVTVQVIEPAALQSTSSGQARGGSAQPKPVFVESYKGETIYDALISMKSIVDKRLFLSTTQVLILGERFCKDGINEALDFLHRDYQSEYLTDVLVAKDVTPEQILKVQPDMEAIPAMYIKGTIENTAIRAKVKRTMLINLFKDIENKCRQVTIGQITKENEKTVKTEGTAVFKDGKLVGWLDQYQTRGYLFATDKVKSTVINIPVTNGKMSIEVSNSSGKIDVEFKNGEPARLSVQVRLEGIIGEYTGKKPLNSPDDIYKLEKILSQEVKKEIVMALNKAQKDYSSDIFGFGTVVHKYYPHYWKKVMDEWNDVFSKLPADIKVEAKIMRAGLIKSPMMKDE</sequence>
<keyword evidence="3" id="KW-0309">Germination</keyword>
<dbReference type="GO" id="GO:0016020">
    <property type="term" value="C:membrane"/>
    <property type="evidence" value="ECO:0007669"/>
    <property type="project" value="UniProtKB-SubCell"/>
</dbReference>
<dbReference type="PANTHER" id="PTHR35789">
    <property type="entry name" value="SPORE GERMINATION PROTEIN B3"/>
    <property type="match status" value="1"/>
</dbReference>
<comment type="similarity">
    <text evidence="2">Belongs to the GerABKC lipoprotein family.</text>
</comment>